<organism evidence="1 2">
    <name type="scientific">Endocarpon pusillum</name>
    <dbReference type="NCBI Taxonomy" id="364733"/>
    <lineage>
        <taxon>Eukaryota</taxon>
        <taxon>Fungi</taxon>
        <taxon>Dikarya</taxon>
        <taxon>Ascomycota</taxon>
        <taxon>Pezizomycotina</taxon>
        <taxon>Eurotiomycetes</taxon>
        <taxon>Chaetothyriomycetidae</taxon>
        <taxon>Verrucariales</taxon>
        <taxon>Verrucariaceae</taxon>
        <taxon>Endocarpon</taxon>
    </lineage>
</organism>
<accession>A0A8H7A9M2</accession>
<name>A0A8H7A9M2_9EURO</name>
<evidence type="ECO:0000313" key="1">
    <source>
        <dbReference type="EMBL" id="KAF7505140.1"/>
    </source>
</evidence>
<comment type="caution">
    <text evidence="1">The sequence shown here is derived from an EMBL/GenBank/DDBJ whole genome shotgun (WGS) entry which is preliminary data.</text>
</comment>
<protein>
    <submittedName>
        <fullName evidence="1">Uncharacterized protein</fullName>
    </submittedName>
</protein>
<dbReference type="AlphaFoldDB" id="A0A8H7A9M2"/>
<reference evidence="1" key="1">
    <citation type="submission" date="2020-02" db="EMBL/GenBank/DDBJ databases">
        <authorList>
            <person name="Palmer J.M."/>
        </authorList>
    </citation>
    <scope>NUCLEOTIDE SEQUENCE</scope>
    <source>
        <strain evidence="1">EPUS1.4</strain>
        <tissue evidence="1">Thallus</tissue>
    </source>
</reference>
<proteinExistence type="predicted"/>
<dbReference type="EMBL" id="JAACFV010000117">
    <property type="protein sequence ID" value="KAF7505140.1"/>
    <property type="molecule type" value="Genomic_DNA"/>
</dbReference>
<evidence type="ECO:0000313" key="2">
    <source>
        <dbReference type="Proteomes" id="UP000606974"/>
    </source>
</evidence>
<dbReference type="Proteomes" id="UP000606974">
    <property type="component" value="Unassembled WGS sequence"/>
</dbReference>
<gene>
    <name evidence="1" type="ORF">GJ744_001206</name>
</gene>
<keyword evidence="2" id="KW-1185">Reference proteome</keyword>
<sequence>MPGAVTRVVEKTSAGKLAGVLRSVRKQHNRTTQPDKYSAGAGAAIDVVLSSADNVLGLGHANQTAVIHVNQPWIQAEERLKLPPRGGASRASVAEGNP</sequence>